<keyword evidence="3" id="KW-1185">Reference proteome</keyword>
<gene>
    <name evidence="2" type="ORF">GOODEAATRI_031385</name>
</gene>
<evidence type="ECO:0000256" key="1">
    <source>
        <dbReference type="SAM" id="MobiDB-lite"/>
    </source>
</evidence>
<protein>
    <submittedName>
        <fullName evidence="2">Uncharacterized protein</fullName>
    </submittedName>
</protein>
<evidence type="ECO:0000313" key="2">
    <source>
        <dbReference type="EMBL" id="MEQ2163553.1"/>
    </source>
</evidence>
<dbReference type="EMBL" id="JAHRIO010015314">
    <property type="protein sequence ID" value="MEQ2163553.1"/>
    <property type="molecule type" value="Genomic_DNA"/>
</dbReference>
<organism evidence="2 3">
    <name type="scientific">Goodea atripinnis</name>
    <dbReference type="NCBI Taxonomy" id="208336"/>
    <lineage>
        <taxon>Eukaryota</taxon>
        <taxon>Metazoa</taxon>
        <taxon>Chordata</taxon>
        <taxon>Craniata</taxon>
        <taxon>Vertebrata</taxon>
        <taxon>Euteleostomi</taxon>
        <taxon>Actinopterygii</taxon>
        <taxon>Neopterygii</taxon>
        <taxon>Teleostei</taxon>
        <taxon>Neoteleostei</taxon>
        <taxon>Acanthomorphata</taxon>
        <taxon>Ovalentaria</taxon>
        <taxon>Atherinomorphae</taxon>
        <taxon>Cyprinodontiformes</taxon>
        <taxon>Goodeidae</taxon>
        <taxon>Goodea</taxon>
    </lineage>
</organism>
<name>A0ABV0MWP7_9TELE</name>
<feature type="region of interest" description="Disordered" evidence="1">
    <location>
        <begin position="84"/>
        <end position="126"/>
    </location>
</feature>
<feature type="non-terminal residue" evidence="2">
    <location>
        <position position="1"/>
    </location>
</feature>
<reference evidence="2 3" key="1">
    <citation type="submission" date="2021-06" db="EMBL/GenBank/DDBJ databases">
        <authorList>
            <person name="Palmer J.M."/>
        </authorList>
    </citation>
    <scope>NUCLEOTIDE SEQUENCE [LARGE SCALE GENOMIC DNA]</scope>
    <source>
        <strain evidence="2 3">GA_2019</strain>
        <tissue evidence="2">Muscle</tissue>
    </source>
</reference>
<feature type="region of interest" description="Disordered" evidence="1">
    <location>
        <begin position="1"/>
        <end position="38"/>
    </location>
</feature>
<feature type="compositionally biased region" description="Polar residues" evidence="1">
    <location>
        <begin position="1"/>
        <end position="30"/>
    </location>
</feature>
<sequence>VRRVPCSNTRASSGNSCGVSSGMSSLTSQPGPLGHQVGAQGLCVQRRRQQIGMQKNSSDDFRSNRSSELLSSAIGSQLERLPAVRATGRSAEPQSRLLAASRQRRARPSASGCEPRSTAALYGNRC</sequence>
<dbReference type="Proteomes" id="UP001476798">
    <property type="component" value="Unassembled WGS sequence"/>
</dbReference>
<proteinExistence type="predicted"/>
<accession>A0ABV0MWP7</accession>
<comment type="caution">
    <text evidence="2">The sequence shown here is derived from an EMBL/GenBank/DDBJ whole genome shotgun (WGS) entry which is preliminary data.</text>
</comment>
<evidence type="ECO:0000313" key="3">
    <source>
        <dbReference type="Proteomes" id="UP001476798"/>
    </source>
</evidence>